<dbReference type="PANTHER" id="PTHR22926">
    <property type="entry name" value="PHOSPHO-N-ACETYLMURAMOYL-PENTAPEPTIDE-TRANSFERASE"/>
    <property type="match status" value="1"/>
</dbReference>
<keyword evidence="7" id="KW-0460">Magnesium</keyword>
<dbReference type="GO" id="GO:0046872">
    <property type="term" value="F:metal ion binding"/>
    <property type="evidence" value="ECO:0007669"/>
    <property type="project" value="UniProtKB-KW"/>
</dbReference>
<keyword evidence="7" id="KW-0479">Metal-binding</keyword>
<feature type="transmembrane region" description="Helical" evidence="8">
    <location>
        <begin position="48"/>
        <end position="67"/>
    </location>
</feature>
<dbReference type="GO" id="GO:0009103">
    <property type="term" value="P:lipopolysaccharide biosynthetic process"/>
    <property type="evidence" value="ECO:0007669"/>
    <property type="project" value="TreeGrafter"/>
</dbReference>
<dbReference type="RefSeq" id="WP_111864346.1">
    <property type="nucleotide sequence ID" value="NZ_QLYX01000003.1"/>
</dbReference>
<dbReference type="InterPro" id="IPR000715">
    <property type="entry name" value="Glycosyl_transferase_4"/>
</dbReference>
<dbReference type="GO" id="GO:0016780">
    <property type="term" value="F:phosphotransferase activity, for other substituted phosphate groups"/>
    <property type="evidence" value="ECO:0007669"/>
    <property type="project" value="InterPro"/>
</dbReference>
<reference evidence="9 10" key="1">
    <citation type="submission" date="2018-06" db="EMBL/GenBank/DDBJ databases">
        <title>Actinomadura craniellae sp. nov. isolated from marine sponge Craniella sp.</title>
        <authorList>
            <person name="Li L."/>
            <person name="Xu Q.H."/>
            <person name="Lin H.W."/>
            <person name="Lu Y.H."/>
        </authorList>
    </citation>
    <scope>NUCLEOTIDE SEQUENCE [LARGE SCALE GENOMIC DNA]</scope>
    <source>
        <strain evidence="9 10">LHW63021</strain>
    </source>
</reference>
<protein>
    <submittedName>
        <fullName evidence="9">Undecaprenyl/decaprenyl-phosphate alpha-N-acetylglucosaminyl 1-phosphate transferase</fullName>
    </submittedName>
</protein>
<evidence type="ECO:0000313" key="10">
    <source>
        <dbReference type="Proteomes" id="UP000251891"/>
    </source>
</evidence>
<evidence type="ECO:0000256" key="4">
    <source>
        <dbReference type="ARBA" id="ARBA00022692"/>
    </source>
</evidence>
<feature type="binding site" evidence="7">
    <location>
        <position position="159"/>
    </location>
    <ligand>
        <name>Mg(2+)</name>
        <dbReference type="ChEBI" id="CHEBI:18420"/>
    </ligand>
</feature>
<dbReference type="InterPro" id="IPR018480">
    <property type="entry name" value="PNAcMuramoyl-5peptid_Trfase_CS"/>
</dbReference>
<feature type="transmembrane region" description="Helical" evidence="8">
    <location>
        <begin position="227"/>
        <end position="245"/>
    </location>
</feature>
<evidence type="ECO:0000256" key="5">
    <source>
        <dbReference type="ARBA" id="ARBA00022989"/>
    </source>
</evidence>
<dbReference type="OrthoDB" id="9783652at2"/>
<keyword evidence="3 9" id="KW-0808">Transferase</keyword>
<dbReference type="CDD" id="cd06853">
    <property type="entry name" value="GT_WecA_like"/>
    <property type="match status" value="1"/>
</dbReference>
<comment type="cofactor">
    <cofactor evidence="7">
        <name>Mg(2+)</name>
        <dbReference type="ChEBI" id="CHEBI:18420"/>
    </cofactor>
</comment>
<dbReference type="EMBL" id="QLYX01000003">
    <property type="protein sequence ID" value="RAY15755.1"/>
    <property type="molecule type" value="Genomic_DNA"/>
</dbReference>
<dbReference type="GO" id="GO:0005886">
    <property type="term" value="C:plasma membrane"/>
    <property type="evidence" value="ECO:0007669"/>
    <property type="project" value="UniProtKB-SubCell"/>
</dbReference>
<feature type="transmembrane region" description="Helical" evidence="8">
    <location>
        <begin position="257"/>
        <end position="283"/>
    </location>
</feature>
<keyword evidence="10" id="KW-1185">Reference proteome</keyword>
<feature type="transmembrane region" description="Helical" evidence="8">
    <location>
        <begin position="79"/>
        <end position="96"/>
    </location>
</feature>
<evidence type="ECO:0000256" key="2">
    <source>
        <dbReference type="ARBA" id="ARBA00022475"/>
    </source>
</evidence>
<feature type="transmembrane region" description="Helical" evidence="8">
    <location>
        <begin position="108"/>
        <end position="130"/>
    </location>
</feature>
<feature type="transmembrane region" description="Helical" evidence="8">
    <location>
        <begin position="142"/>
        <end position="161"/>
    </location>
</feature>
<feature type="transmembrane region" description="Helical" evidence="8">
    <location>
        <begin position="195"/>
        <end position="215"/>
    </location>
</feature>
<keyword evidence="4 8" id="KW-0812">Transmembrane</keyword>
<keyword evidence="6 8" id="KW-0472">Membrane</keyword>
<organism evidence="9 10">
    <name type="scientific">Actinomadura craniellae</name>
    <dbReference type="NCBI Taxonomy" id="2231787"/>
    <lineage>
        <taxon>Bacteria</taxon>
        <taxon>Bacillati</taxon>
        <taxon>Actinomycetota</taxon>
        <taxon>Actinomycetes</taxon>
        <taxon>Streptosporangiales</taxon>
        <taxon>Thermomonosporaceae</taxon>
        <taxon>Actinomadura</taxon>
    </lineage>
</organism>
<feature type="transmembrane region" description="Helical" evidence="8">
    <location>
        <begin position="168"/>
        <end position="189"/>
    </location>
</feature>
<dbReference type="PANTHER" id="PTHR22926:SF3">
    <property type="entry name" value="UNDECAPRENYL-PHOSPHATE ALPHA-N-ACETYLGLUCOSAMINYL 1-PHOSPHATE TRANSFERASE"/>
    <property type="match status" value="1"/>
</dbReference>
<evidence type="ECO:0000256" key="6">
    <source>
        <dbReference type="ARBA" id="ARBA00023136"/>
    </source>
</evidence>
<feature type="transmembrane region" description="Helical" evidence="8">
    <location>
        <begin position="314"/>
        <end position="336"/>
    </location>
</feature>
<keyword evidence="5 8" id="KW-1133">Transmembrane helix</keyword>
<dbReference type="AlphaFoldDB" id="A0A365H9H8"/>
<name>A0A365H9H8_9ACTN</name>
<gene>
    <name evidence="9" type="ORF">DPM19_08235</name>
</gene>
<accession>A0A365H9H8</accession>
<evidence type="ECO:0000256" key="3">
    <source>
        <dbReference type="ARBA" id="ARBA00022679"/>
    </source>
</evidence>
<feature type="transmembrane region" description="Helical" evidence="8">
    <location>
        <begin position="6"/>
        <end position="27"/>
    </location>
</feature>
<evidence type="ECO:0000313" key="9">
    <source>
        <dbReference type="EMBL" id="RAY15755.1"/>
    </source>
</evidence>
<proteinExistence type="predicted"/>
<dbReference type="PROSITE" id="PS01348">
    <property type="entry name" value="MRAY_2"/>
    <property type="match status" value="1"/>
</dbReference>
<feature type="transmembrane region" description="Helical" evidence="8">
    <location>
        <begin position="348"/>
        <end position="370"/>
    </location>
</feature>
<evidence type="ECO:0000256" key="8">
    <source>
        <dbReference type="SAM" id="Phobius"/>
    </source>
</evidence>
<evidence type="ECO:0000256" key="1">
    <source>
        <dbReference type="ARBA" id="ARBA00004651"/>
    </source>
</evidence>
<dbReference type="Proteomes" id="UP000251891">
    <property type="component" value="Unassembled WGS sequence"/>
</dbReference>
<feature type="binding site" evidence="7">
    <location>
        <position position="226"/>
    </location>
    <ligand>
        <name>Mg(2+)</name>
        <dbReference type="ChEBI" id="CHEBI:18420"/>
    </ligand>
</feature>
<dbReference type="GO" id="GO:0071555">
    <property type="term" value="P:cell wall organization"/>
    <property type="evidence" value="ECO:0007669"/>
    <property type="project" value="TreeGrafter"/>
</dbReference>
<dbReference type="Pfam" id="PF00953">
    <property type="entry name" value="Glycos_transf_4"/>
    <property type="match status" value="1"/>
</dbReference>
<comment type="subcellular location">
    <subcellularLocation>
        <location evidence="1">Cell membrane</location>
        <topology evidence="1">Multi-pass membrane protein</topology>
    </subcellularLocation>
</comment>
<dbReference type="GO" id="GO:0044038">
    <property type="term" value="P:cell wall macromolecule biosynthetic process"/>
    <property type="evidence" value="ECO:0007669"/>
    <property type="project" value="TreeGrafter"/>
</dbReference>
<comment type="caution">
    <text evidence="9">The sequence shown here is derived from an EMBL/GenBank/DDBJ whole genome shotgun (WGS) entry which is preliminary data.</text>
</comment>
<keyword evidence="2" id="KW-1003">Cell membrane</keyword>
<evidence type="ECO:0000256" key="7">
    <source>
        <dbReference type="PIRSR" id="PIRSR600715-1"/>
    </source>
</evidence>
<sequence>MREYLLTVLIAAVVTYLITPVVRRFAISFGAMTAVRARDVHAIPTPRLGGLAMFGGMVAALLVASQLPKMSEVLARENVGRAVLIAAGLIVLVGIADDRWEIDPLTKFAGQVAAAGIFILHGIQIYVIPLPSGEPLSLPPEYGVPLTIFIVVATINAVNFIDGLDGLAAGVVGIASFALFTYASLLSFANGLTRLGGATLITAVLFGMCAGFLPHNFNPARIFMGDTGSMLIGLLLSASTIMLTGQFDPAIIGGYKLFPFFVPLVMVAAVVAVPFIDMLLAVWRRTNQGRSPFAPDKLHLHHRLLELGHSHRRAVLIMYFWVGLLAMCVVGLSLVGYLAKAFSLDPQIAIICMVVAAVFLAVAGLVVMLAEPRLRRAQAKTPPQAPATRPHQPA</sequence>